<dbReference type="AlphaFoldDB" id="A0AAN7DK63"/>
<evidence type="ECO:0000313" key="3">
    <source>
        <dbReference type="Proteomes" id="UP001304243"/>
    </source>
</evidence>
<name>A0AAN7DK63_9FUNG</name>
<dbReference type="Proteomes" id="UP001304243">
    <property type="component" value="Unassembled WGS sequence"/>
</dbReference>
<evidence type="ECO:0000256" key="1">
    <source>
        <dbReference type="SAM" id="MobiDB-lite"/>
    </source>
</evidence>
<reference evidence="2 3" key="1">
    <citation type="submission" date="2022-11" db="EMBL/GenBank/DDBJ databases">
        <title>Mucor velutinosus strain NIH1002 WGS.</title>
        <authorList>
            <person name="Subramanian P."/>
            <person name="Mullikin J.C."/>
            <person name="Segre J.A."/>
            <person name="Zelazny A.M."/>
        </authorList>
    </citation>
    <scope>NUCLEOTIDE SEQUENCE [LARGE SCALE GENOMIC DNA]</scope>
    <source>
        <strain evidence="2 3">NIH1002</strain>
    </source>
</reference>
<feature type="compositionally biased region" description="Basic and acidic residues" evidence="1">
    <location>
        <begin position="1"/>
        <end position="12"/>
    </location>
</feature>
<evidence type="ECO:0000313" key="2">
    <source>
        <dbReference type="EMBL" id="KAK4518942.1"/>
    </source>
</evidence>
<dbReference type="RefSeq" id="XP_064685608.1">
    <property type="nucleotide sequence ID" value="XM_064828406.1"/>
</dbReference>
<sequence length="276" mass="31553">MAFSAKDHKIAEKGGISSNGDSTLDSSHNPGNNVFTYASLFQNIKNQKRTTFNIVPAIDNNASTTGRPLDYNSTFDMNCCFDSTSQRYNRQTGKPKSFIEFLNIHFSDCLNQPNLPHDYTFRRGSSLSTLDYTFAGRNAFFKMSDDNITFFSQEWTDHALLTKTYTTGMTNCGKGVWRANPFLAKNPIYVNKLNTAISNYVETKLDPNLSAQEKWDLIKKKTKQVTQSFSRTHCSWRKAKIKKLQSERNNLLRRYRDDSVCLNLLLSPVEKELSKI</sequence>
<accession>A0AAN7DK63</accession>
<feature type="region of interest" description="Disordered" evidence="1">
    <location>
        <begin position="1"/>
        <end position="27"/>
    </location>
</feature>
<gene>
    <name evidence="2" type="ORF">ATC70_009169</name>
</gene>
<protein>
    <submittedName>
        <fullName evidence="2">Uncharacterized protein</fullName>
    </submittedName>
</protein>
<proteinExistence type="predicted"/>
<dbReference type="EMBL" id="JASEJX010000012">
    <property type="protein sequence ID" value="KAK4518942.1"/>
    <property type="molecule type" value="Genomic_DNA"/>
</dbReference>
<organism evidence="2 3">
    <name type="scientific">Mucor velutinosus</name>
    <dbReference type="NCBI Taxonomy" id="708070"/>
    <lineage>
        <taxon>Eukaryota</taxon>
        <taxon>Fungi</taxon>
        <taxon>Fungi incertae sedis</taxon>
        <taxon>Mucoromycota</taxon>
        <taxon>Mucoromycotina</taxon>
        <taxon>Mucoromycetes</taxon>
        <taxon>Mucorales</taxon>
        <taxon>Mucorineae</taxon>
        <taxon>Mucoraceae</taxon>
        <taxon>Mucor</taxon>
    </lineage>
</organism>
<dbReference type="GeneID" id="89952855"/>
<feature type="compositionally biased region" description="Polar residues" evidence="1">
    <location>
        <begin position="16"/>
        <end position="27"/>
    </location>
</feature>
<keyword evidence="3" id="KW-1185">Reference proteome</keyword>
<comment type="caution">
    <text evidence="2">The sequence shown here is derived from an EMBL/GenBank/DDBJ whole genome shotgun (WGS) entry which is preliminary data.</text>
</comment>